<evidence type="ECO:0000256" key="4">
    <source>
        <dbReference type="ARBA" id="ARBA00022723"/>
    </source>
</evidence>
<evidence type="ECO:0000256" key="2">
    <source>
        <dbReference type="ARBA" id="ARBA00005533"/>
    </source>
</evidence>
<dbReference type="InterPro" id="IPR014883">
    <property type="entry name" value="VRR_NUC"/>
</dbReference>
<dbReference type="EMBL" id="AMQM01007131">
    <property type="status" value="NOT_ANNOTATED_CDS"/>
    <property type="molecule type" value="Genomic_DNA"/>
</dbReference>
<comment type="subcellular location">
    <subcellularLocation>
        <location evidence="8">Nucleus</location>
    </subcellularLocation>
</comment>
<keyword evidence="3 8" id="KW-0540">Nuclease</keyword>
<dbReference type="STRING" id="6412.T1FVE4"/>
<comment type="cofactor">
    <cofactor evidence="8">
        <name>Mg(2+)</name>
        <dbReference type="ChEBI" id="CHEBI:18420"/>
    </cofactor>
    <cofactor evidence="8">
        <name>Mn(2+)</name>
        <dbReference type="ChEBI" id="CHEBI:29035"/>
    </cofactor>
</comment>
<dbReference type="HOGENOM" id="CLU_005116_3_1_1"/>
<comment type="function">
    <text evidence="8">Nuclease required for the repair of DNA interstrand cross-links (ICL). Acts as a 5'-3' exonuclease that anchors at a cut end of DNA and cleaves DNA successively at every third nucleotide, allowing to excise an ICL from one strand through flanking incisions.</text>
</comment>
<dbReference type="Pfam" id="PF21315">
    <property type="entry name" value="FAN1_HTH"/>
    <property type="match status" value="1"/>
</dbReference>
<dbReference type="PANTHER" id="PTHR15749">
    <property type="entry name" value="FANCONI-ASSOCIATED NUCLEASE 1"/>
    <property type="match status" value="1"/>
</dbReference>
<feature type="domain" description="VRR-NUC" evidence="9">
    <location>
        <begin position="801"/>
        <end position="916"/>
    </location>
</feature>
<dbReference type="RefSeq" id="XP_009027810.1">
    <property type="nucleotide sequence ID" value="XM_009029562.1"/>
</dbReference>
<comment type="similarity">
    <text evidence="2 8">Belongs to the FAN1 family.</text>
</comment>
<evidence type="ECO:0000313" key="10">
    <source>
        <dbReference type="EMBL" id="ESN94072.1"/>
    </source>
</evidence>
<proteinExistence type="inferred from homology"/>
<organism evidence="11 12">
    <name type="scientific">Helobdella robusta</name>
    <name type="common">Californian leech</name>
    <dbReference type="NCBI Taxonomy" id="6412"/>
    <lineage>
        <taxon>Eukaryota</taxon>
        <taxon>Metazoa</taxon>
        <taxon>Spiralia</taxon>
        <taxon>Lophotrochozoa</taxon>
        <taxon>Annelida</taxon>
        <taxon>Clitellata</taxon>
        <taxon>Hirudinea</taxon>
        <taxon>Rhynchobdellida</taxon>
        <taxon>Glossiphoniidae</taxon>
        <taxon>Helobdella</taxon>
    </lineage>
</organism>
<dbReference type="OrthoDB" id="76364at2759"/>
<dbReference type="GO" id="GO:0008409">
    <property type="term" value="F:5'-3' exonuclease activity"/>
    <property type="evidence" value="ECO:0000318"/>
    <property type="project" value="GO_Central"/>
</dbReference>
<evidence type="ECO:0000256" key="1">
    <source>
        <dbReference type="ARBA" id="ARBA00000983"/>
    </source>
</evidence>
<reference evidence="11" key="3">
    <citation type="submission" date="2015-06" db="UniProtKB">
        <authorList>
            <consortium name="EnsemblMetazoa"/>
        </authorList>
    </citation>
    <scope>IDENTIFICATION</scope>
</reference>
<dbReference type="InterPro" id="IPR049125">
    <property type="entry name" value="FAN1-like_WH"/>
</dbReference>
<keyword evidence="4 8" id="KW-0479">Metal-binding</keyword>
<dbReference type="KEGG" id="hro:HELRODRAFT_193827"/>
<dbReference type="GO" id="GO:0036297">
    <property type="term" value="P:interstrand cross-link repair"/>
    <property type="evidence" value="ECO:0000318"/>
    <property type="project" value="GO_Central"/>
</dbReference>
<dbReference type="GeneID" id="20212790"/>
<dbReference type="Proteomes" id="UP000015101">
    <property type="component" value="Unassembled WGS sequence"/>
</dbReference>
<evidence type="ECO:0000256" key="6">
    <source>
        <dbReference type="ARBA" id="ARBA00022842"/>
    </source>
</evidence>
<name>T1FVE4_HELRO</name>
<dbReference type="InterPro" id="IPR033315">
    <property type="entry name" value="Fan1-like"/>
</dbReference>
<dbReference type="InterPro" id="IPR011856">
    <property type="entry name" value="tRNA_endonuc-like_dom_sf"/>
</dbReference>
<dbReference type="GO" id="GO:0017108">
    <property type="term" value="F:5'-flap endonuclease activity"/>
    <property type="evidence" value="ECO:0000318"/>
    <property type="project" value="GO_Central"/>
</dbReference>
<dbReference type="eggNOG" id="KOG2143">
    <property type="taxonomic scope" value="Eukaryota"/>
</dbReference>
<dbReference type="CDD" id="cd22326">
    <property type="entry name" value="FAN1-like"/>
    <property type="match status" value="1"/>
</dbReference>
<evidence type="ECO:0000256" key="7">
    <source>
        <dbReference type="ARBA" id="ARBA00023211"/>
    </source>
</evidence>
<sequence>MYKSKNTFRRLKRQKSNEVPISSSSSCSSNPAVRLDFISKKSRQCCYKPLGDLFALQQRRWDAMFDVSGTTDLSPPNLPCVTSSDLPCVTSSDLQCVTMMTSSGSFSRNNCDKVDEAFCSTRIAMQQSPTKDCCGDDVTVATAGSTSAVKAGLASDDMKNKNCDLNESTSLDTSFEDFIKDDDSLFSELNESEFNTTGANSCTKNNQSSIGDVTPLTLTKSSLSTTSTLETSITPSSALTMCPIKLSDHNNNNITTPLKLDSNTLPYYIENFKMMIVTTMGDAFHSHLFDESDRETVNLFLHKLTIPQQKLFTRLYLRKFCWLRLDQIKYNDISENLIDVLDSLVLLGLIDDVTKLTDLNTVLKCLLAPELKSLCKSLRLDAVSSKSDLIAAIINHSKTNSIKNFFKRTAVGDDSLPNVVLLRAKSILGHCYKLNKVRRSTFMRILILSSLNNTLSDDDLSAQQMIFQMLQTSNGKVKYPDYNINRTTKLFQSKNDLIMYEEILEHESTFWHKMEKKSYEDALKVYTDIRHRFEDYSLNDEIVTKHNRALPAFLRCYTASSAYIRILNKAVSLLQFLKRYEDAVKLLSQLLNQEVYHLDYRGRWFDRITLNLDFHLKNPTKALDYIKEALNDPWVKVGHRLDLLHRAKKILASKSKKLAEGSQESMREMIAIDVMNFIQAPLNVTTTGQQLFKVNAVAPSMWVVQGGGGGENDDVMMTAGRVEQVALDYYATIGYPEGIHGEGITLTTLFMLLSWDVVFMSSIPDVFYDNFQMAPLDFRSHDFYPKRKEKFHKRYQWISHASEEELDEMLEKCWSDNYGVICAWINWELFTGVEHVKGLVRSIGPEKLSSIFMRMAQNMRYVTGGVPDLIVWNPSQRRVKFAEVKGPGDKLSSKQILWLDFLLSIGLDAEVCHVKAENSKKIFKSVRENCDI</sequence>
<keyword evidence="5 8" id="KW-0378">Hydrolase</keyword>
<comment type="catalytic activity">
    <reaction evidence="1 8">
        <text>Hydrolytically removes 5'-nucleotides successively from the 3'-hydroxy termini of 3'-hydroxy-terminated oligonucleotides.</text>
        <dbReference type="EC" id="3.1.4.1"/>
    </reaction>
</comment>
<keyword evidence="8" id="KW-0227">DNA damage</keyword>
<dbReference type="GO" id="GO:0070336">
    <property type="term" value="F:flap-structured DNA binding"/>
    <property type="evidence" value="ECO:0000318"/>
    <property type="project" value="GO_Central"/>
</dbReference>
<evidence type="ECO:0000256" key="5">
    <source>
        <dbReference type="ARBA" id="ARBA00022801"/>
    </source>
</evidence>
<dbReference type="CTD" id="20212790"/>
<reference evidence="12" key="1">
    <citation type="submission" date="2012-12" db="EMBL/GenBank/DDBJ databases">
        <authorList>
            <person name="Hellsten U."/>
            <person name="Grimwood J."/>
            <person name="Chapman J.A."/>
            <person name="Shapiro H."/>
            <person name="Aerts A."/>
            <person name="Otillar R.P."/>
            <person name="Terry A.Y."/>
            <person name="Boore J.L."/>
            <person name="Simakov O."/>
            <person name="Marletaz F."/>
            <person name="Cho S.-J."/>
            <person name="Edsinger-Gonzales E."/>
            <person name="Havlak P."/>
            <person name="Kuo D.-H."/>
            <person name="Larsson T."/>
            <person name="Lv J."/>
            <person name="Arendt D."/>
            <person name="Savage R."/>
            <person name="Osoegawa K."/>
            <person name="de Jong P."/>
            <person name="Lindberg D.R."/>
            <person name="Seaver E.C."/>
            <person name="Weisblat D.A."/>
            <person name="Putnam N.H."/>
            <person name="Grigoriev I.V."/>
            <person name="Rokhsar D.S."/>
        </authorList>
    </citation>
    <scope>NUCLEOTIDE SEQUENCE</scope>
</reference>
<evidence type="ECO:0000256" key="8">
    <source>
        <dbReference type="RuleBase" id="RU365033"/>
    </source>
</evidence>
<dbReference type="EnsemblMetazoa" id="HelroT193827">
    <property type="protein sequence ID" value="HelroP193827"/>
    <property type="gene ID" value="HelroG193827"/>
</dbReference>
<dbReference type="SMART" id="SM00990">
    <property type="entry name" value="VRR_NUC"/>
    <property type="match status" value="1"/>
</dbReference>
<dbReference type="Pfam" id="PF21170">
    <property type="entry name" value="FAN1_TPR"/>
    <property type="match status" value="1"/>
</dbReference>
<reference evidence="10 12" key="2">
    <citation type="journal article" date="2013" name="Nature">
        <title>Insights into bilaterian evolution from three spiralian genomes.</title>
        <authorList>
            <person name="Simakov O."/>
            <person name="Marletaz F."/>
            <person name="Cho S.J."/>
            <person name="Edsinger-Gonzales E."/>
            <person name="Havlak P."/>
            <person name="Hellsten U."/>
            <person name="Kuo D.H."/>
            <person name="Larsson T."/>
            <person name="Lv J."/>
            <person name="Arendt D."/>
            <person name="Savage R."/>
            <person name="Osoegawa K."/>
            <person name="de Jong P."/>
            <person name="Grimwood J."/>
            <person name="Chapman J.A."/>
            <person name="Shapiro H."/>
            <person name="Aerts A."/>
            <person name="Otillar R.P."/>
            <person name="Terry A.Y."/>
            <person name="Boore J.L."/>
            <person name="Grigoriev I.V."/>
            <person name="Lindberg D.R."/>
            <person name="Seaver E.C."/>
            <person name="Weisblat D.A."/>
            <person name="Putnam N.H."/>
            <person name="Rokhsar D.S."/>
        </authorList>
    </citation>
    <scope>NUCLEOTIDE SEQUENCE</scope>
</reference>
<dbReference type="GO" id="GO:0046872">
    <property type="term" value="F:metal ion binding"/>
    <property type="evidence" value="ECO:0007669"/>
    <property type="project" value="UniProtKB-KW"/>
</dbReference>
<evidence type="ECO:0000313" key="12">
    <source>
        <dbReference type="Proteomes" id="UP000015101"/>
    </source>
</evidence>
<dbReference type="EC" id="3.1.4.1" evidence="8"/>
<evidence type="ECO:0000256" key="3">
    <source>
        <dbReference type="ARBA" id="ARBA00022722"/>
    </source>
</evidence>
<keyword evidence="12" id="KW-1185">Reference proteome</keyword>
<accession>T1FVE4</accession>
<dbReference type="PANTHER" id="PTHR15749:SF4">
    <property type="entry name" value="FANCONI-ASSOCIATED NUCLEASE 1"/>
    <property type="match status" value="1"/>
</dbReference>
<keyword evidence="6 8" id="KW-0460">Magnesium</keyword>
<evidence type="ECO:0000313" key="11">
    <source>
        <dbReference type="EnsemblMetazoa" id="HelroP193827"/>
    </source>
</evidence>
<dbReference type="FunFam" id="3.40.1350.10:FF:000013">
    <property type="entry name" value="Fanconi-associated nuclease"/>
    <property type="match status" value="1"/>
</dbReference>
<keyword evidence="8" id="KW-0539">Nucleus</keyword>
<dbReference type="InParanoid" id="T1FVE4"/>
<keyword evidence="7 8" id="KW-0464">Manganese</keyword>
<dbReference type="InterPro" id="IPR049132">
    <property type="entry name" value="FAN1-like_euk"/>
</dbReference>
<dbReference type="GO" id="GO:0005634">
    <property type="term" value="C:nucleus"/>
    <property type="evidence" value="ECO:0000318"/>
    <property type="project" value="GO_Central"/>
</dbReference>
<dbReference type="Pfam" id="PF08774">
    <property type="entry name" value="VRR_NUC"/>
    <property type="match status" value="1"/>
</dbReference>
<dbReference type="Gene3D" id="3.40.1350.10">
    <property type="match status" value="1"/>
</dbReference>
<dbReference type="OMA" id="ECRVESM"/>
<keyword evidence="8" id="KW-0234">DNA repair</keyword>
<dbReference type="AlphaFoldDB" id="T1FVE4"/>
<dbReference type="InterPro" id="IPR049126">
    <property type="entry name" value="FAN1-like_TPR"/>
</dbReference>
<gene>
    <name evidence="11" type="primary">20212790</name>
    <name evidence="10" type="ORF">HELRODRAFT_193827</name>
</gene>
<dbReference type="GO" id="GO:0004528">
    <property type="term" value="F:phosphodiesterase I activity"/>
    <property type="evidence" value="ECO:0007669"/>
    <property type="project" value="UniProtKB-EC"/>
</dbReference>
<dbReference type="EMBL" id="KB097572">
    <property type="protein sequence ID" value="ESN94072.1"/>
    <property type="molecule type" value="Genomic_DNA"/>
</dbReference>
<evidence type="ECO:0000259" key="9">
    <source>
        <dbReference type="SMART" id="SM00990"/>
    </source>
</evidence>
<protein>
    <recommendedName>
        <fullName evidence="8">Fanconi-associated nuclease</fullName>
        <ecNumber evidence="8">3.1.4.1</ecNumber>
    </recommendedName>
</protein>